<evidence type="ECO:0000259" key="6">
    <source>
        <dbReference type="PROSITE" id="PS51352"/>
    </source>
</evidence>
<dbReference type="EMBL" id="QLMA01000007">
    <property type="protein sequence ID" value="RAJ77477.1"/>
    <property type="molecule type" value="Genomic_DNA"/>
</dbReference>
<comment type="subcellular location">
    <subcellularLocation>
        <location evidence="1">Cell envelope</location>
    </subcellularLocation>
</comment>
<accession>A0A327VSX3</accession>
<name>A0A327VSX3_9BACT</name>
<keyword evidence="7" id="KW-0413">Isomerase</keyword>
<dbReference type="RefSeq" id="WP_111594062.1">
    <property type="nucleotide sequence ID" value="NZ_QLMA01000007.1"/>
</dbReference>
<dbReference type="Proteomes" id="UP000249819">
    <property type="component" value="Unassembled WGS sequence"/>
</dbReference>
<evidence type="ECO:0000313" key="7">
    <source>
        <dbReference type="EMBL" id="RAJ77477.1"/>
    </source>
</evidence>
<dbReference type="CDD" id="cd02966">
    <property type="entry name" value="TlpA_like_family"/>
    <property type="match status" value="1"/>
</dbReference>
<evidence type="ECO:0000256" key="2">
    <source>
        <dbReference type="ARBA" id="ARBA00022748"/>
    </source>
</evidence>
<evidence type="ECO:0000256" key="3">
    <source>
        <dbReference type="ARBA" id="ARBA00023157"/>
    </source>
</evidence>
<dbReference type="PROSITE" id="PS51352">
    <property type="entry name" value="THIOREDOXIN_2"/>
    <property type="match status" value="1"/>
</dbReference>
<dbReference type="InterPro" id="IPR013740">
    <property type="entry name" value="Redoxin"/>
</dbReference>
<dbReference type="OrthoDB" id="9794348at2"/>
<dbReference type="Gene3D" id="3.40.30.10">
    <property type="entry name" value="Glutaredoxin"/>
    <property type="match status" value="1"/>
</dbReference>
<protein>
    <submittedName>
        <fullName evidence="7">Thiol-disulfide isomerase/thioredoxin</fullName>
    </submittedName>
</protein>
<reference evidence="7 8" key="1">
    <citation type="submission" date="2018-06" db="EMBL/GenBank/DDBJ databases">
        <title>Genomic Encyclopedia of Archaeal and Bacterial Type Strains, Phase II (KMG-II): from individual species to whole genera.</title>
        <authorList>
            <person name="Goeker M."/>
        </authorList>
    </citation>
    <scope>NUCLEOTIDE SEQUENCE [LARGE SCALE GENOMIC DNA]</scope>
    <source>
        <strain evidence="7 8">DSM 29821</strain>
    </source>
</reference>
<feature type="domain" description="Thioredoxin" evidence="6">
    <location>
        <begin position="255"/>
        <end position="396"/>
    </location>
</feature>
<organism evidence="7 8">
    <name type="scientific">Chitinophaga dinghuensis</name>
    <dbReference type="NCBI Taxonomy" id="1539050"/>
    <lineage>
        <taxon>Bacteria</taxon>
        <taxon>Pseudomonadati</taxon>
        <taxon>Bacteroidota</taxon>
        <taxon>Chitinophagia</taxon>
        <taxon>Chitinophagales</taxon>
        <taxon>Chitinophagaceae</taxon>
        <taxon>Chitinophaga</taxon>
    </lineage>
</organism>
<feature type="chain" id="PRO_5016341255" evidence="5">
    <location>
        <begin position="24"/>
        <end position="411"/>
    </location>
</feature>
<dbReference type="GO" id="GO:0017004">
    <property type="term" value="P:cytochrome complex assembly"/>
    <property type="evidence" value="ECO:0007669"/>
    <property type="project" value="UniProtKB-KW"/>
</dbReference>
<keyword evidence="5" id="KW-0732">Signal</keyword>
<dbReference type="GO" id="GO:0030313">
    <property type="term" value="C:cell envelope"/>
    <property type="evidence" value="ECO:0007669"/>
    <property type="project" value="UniProtKB-SubCell"/>
</dbReference>
<evidence type="ECO:0000313" key="8">
    <source>
        <dbReference type="Proteomes" id="UP000249819"/>
    </source>
</evidence>
<sequence>MKKVVLKMWMPLALLATPLALLAQQNKVVKSITVKGSVEFTDPRQEVNKVWLMKENLSGKPTPVDSVVVGPDKTFTFKLKQDHQGIYTINAMYWDHASFWSDADVKVAMRGYDTSRYKVKIPHYNFVEGSADNNFINQYVLNSENNYRRGIDDYNAAYYAKKSTDTNFTHYLDTRKVYSPINEDYEQRQNLLMRVYKNRPVTIYAIRGMAGTEAGERYDKAMGLLEDLMKTYPWLTEAKALKETIIYNMNQAKRLKNGQPMPSVKYPTPDGTLAGLDQYKGKYLLVDFWASWCGPCRQAIPHVKEIYEAYKDKGFAVASISIDTDNNAWKKAMKEENMPWLQLLSDNKDNTMKEFQFSGIPTMYLVDPAGNIAERFTGFTEEAAAKVKSILEKGTTAAPKKAAAAMSMTSF</sequence>
<keyword evidence="4" id="KW-0676">Redox-active center</keyword>
<evidence type="ECO:0000256" key="5">
    <source>
        <dbReference type="SAM" id="SignalP"/>
    </source>
</evidence>
<dbReference type="GO" id="GO:0016853">
    <property type="term" value="F:isomerase activity"/>
    <property type="evidence" value="ECO:0007669"/>
    <property type="project" value="UniProtKB-KW"/>
</dbReference>
<keyword evidence="2" id="KW-0201">Cytochrome c-type biogenesis</keyword>
<feature type="signal peptide" evidence="5">
    <location>
        <begin position="1"/>
        <end position="23"/>
    </location>
</feature>
<dbReference type="InterPro" id="IPR036249">
    <property type="entry name" value="Thioredoxin-like_sf"/>
</dbReference>
<dbReference type="AlphaFoldDB" id="A0A327VSX3"/>
<dbReference type="GO" id="GO:0016491">
    <property type="term" value="F:oxidoreductase activity"/>
    <property type="evidence" value="ECO:0007669"/>
    <property type="project" value="InterPro"/>
</dbReference>
<keyword evidence="8" id="KW-1185">Reference proteome</keyword>
<comment type="caution">
    <text evidence="7">The sequence shown here is derived from an EMBL/GenBank/DDBJ whole genome shotgun (WGS) entry which is preliminary data.</text>
</comment>
<dbReference type="PANTHER" id="PTHR42852">
    <property type="entry name" value="THIOL:DISULFIDE INTERCHANGE PROTEIN DSBE"/>
    <property type="match status" value="1"/>
</dbReference>
<dbReference type="InterPro" id="IPR050553">
    <property type="entry name" value="Thioredoxin_ResA/DsbE_sf"/>
</dbReference>
<evidence type="ECO:0000256" key="1">
    <source>
        <dbReference type="ARBA" id="ARBA00004196"/>
    </source>
</evidence>
<dbReference type="Pfam" id="PF08534">
    <property type="entry name" value="Redoxin"/>
    <property type="match status" value="1"/>
</dbReference>
<keyword evidence="3" id="KW-1015">Disulfide bond</keyword>
<dbReference type="PANTHER" id="PTHR42852:SF6">
    <property type="entry name" value="THIOL:DISULFIDE INTERCHANGE PROTEIN DSBE"/>
    <property type="match status" value="1"/>
</dbReference>
<dbReference type="InterPro" id="IPR013766">
    <property type="entry name" value="Thioredoxin_domain"/>
</dbReference>
<proteinExistence type="predicted"/>
<dbReference type="SUPFAM" id="SSF52833">
    <property type="entry name" value="Thioredoxin-like"/>
    <property type="match status" value="1"/>
</dbReference>
<gene>
    <name evidence="7" type="ORF">CLV59_107244</name>
</gene>
<evidence type="ECO:0000256" key="4">
    <source>
        <dbReference type="ARBA" id="ARBA00023284"/>
    </source>
</evidence>